<evidence type="ECO:0008006" key="5">
    <source>
        <dbReference type="Google" id="ProtNLM"/>
    </source>
</evidence>
<reference evidence="3" key="1">
    <citation type="submission" date="2020-09" db="EMBL/GenBank/DDBJ databases">
        <title>Hoyosella lacisalsi sp. nov., a halotolerant actinobacterium isolated from soil of Lake Gudzhirganskoe.</title>
        <authorList>
            <person name="Yang Q."/>
            <person name="Guo P.Y."/>
            <person name="Liu S.W."/>
            <person name="Li F.N."/>
            <person name="Sun C.H."/>
        </authorList>
    </citation>
    <scope>NUCLEOTIDE SEQUENCE</scope>
    <source>
        <strain evidence="3">G463</strain>
    </source>
</reference>
<gene>
    <name evidence="3" type="ORF">HT102_02705</name>
</gene>
<dbReference type="Proteomes" id="UP000642993">
    <property type="component" value="Unassembled WGS sequence"/>
</dbReference>
<name>A0A927PL20_9ACTN</name>
<evidence type="ECO:0000256" key="1">
    <source>
        <dbReference type="SAM" id="MobiDB-lite"/>
    </source>
</evidence>
<feature type="region of interest" description="Disordered" evidence="1">
    <location>
        <begin position="261"/>
        <end position="285"/>
    </location>
</feature>
<keyword evidence="4" id="KW-1185">Reference proteome</keyword>
<sequence>MYAMPDGGNEVRIAVLEDALDGACEVSRWIRGATNPYDPEDLAAFGGNLWIGDFGDNARSRETIALIRGDPASGESTVHRLAFPDDRPRDAETLLIDANGMPILVSKWFGVGEVFVPRGGLSVEDLPADSTTPLEHRGEMAFPMTSTVGGPLGSVGSTLATGGAVNEAGTVAAVRTYTDAYLFADASGDLVHALTTEAVRVPLPGEPQGEAIAFTADGDLLTASEVGDASLDAEGSATTALPPIGVVRGAEQLAWDAMAQRGESTTTFVPGDPEADHGAAGIDEADRASSSTVNWAPILVAGTAGIALLGVLAAIAAYVARRRSP</sequence>
<evidence type="ECO:0000313" key="4">
    <source>
        <dbReference type="Proteomes" id="UP000642993"/>
    </source>
</evidence>
<dbReference type="AlphaFoldDB" id="A0A927PL20"/>
<feature type="transmembrane region" description="Helical" evidence="2">
    <location>
        <begin position="295"/>
        <end position="320"/>
    </location>
</feature>
<organism evidence="3 4">
    <name type="scientific">Lolliginicoccus lacisalsi</name>
    <dbReference type="NCBI Taxonomy" id="2742202"/>
    <lineage>
        <taxon>Bacteria</taxon>
        <taxon>Bacillati</taxon>
        <taxon>Actinomycetota</taxon>
        <taxon>Actinomycetes</taxon>
        <taxon>Mycobacteriales</taxon>
        <taxon>Hoyosellaceae</taxon>
        <taxon>Lolliginicoccus</taxon>
    </lineage>
</organism>
<evidence type="ECO:0000256" key="2">
    <source>
        <dbReference type="SAM" id="Phobius"/>
    </source>
</evidence>
<evidence type="ECO:0000313" key="3">
    <source>
        <dbReference type="EMBL" id="MBD8505399.1"/>
    </source>
</evidence>
<protein>
    <recommendedName>
        <fullName evidence="5">Esterase-like activity of phytase family protein</fullName>
    </recommendedName>
</protein>
<keyword evidence="2" id="KW-0472">Membrane</keyword>
<proteinExistence type="predicted"/>
<dbReference type="EMBL" id="JACYWE010000001">
    <property type="protein sequence ID" value="MBD8505399.1"/>
    <property type="molecule type" value="Genomic_DNA"/>
</dbReference>
<keyword evidence="2" id="KW-1133">Transmembrane helix</keyword>
<accession>A0A927PL20</accession>
<keyword evidence="2" id="KW-0812">Transmembrane</keyword>
<comment type="caution">
    <text evidence="3">The sequence shown here is derived from an EMBL/GenBank/DDBJ whole genome shotgun (WGS) entry which is preliminary data.</text>
</comment>